<keyword evidence="3" id="KW-1185">Reference proteome</keyword>
<accession>A0A0D8Y726</accession>
<dbReference type="STRING" id="29172.A0A0D8Y726"/>
<evidence type="ECO:0000313" key="3">
    <source>
        <dbReference type="Proteomes" id="UP000053766"/>
    </source>
</evidence>
<reference evidence="3" key="2">
    <citation type="journal article" date="2016" name="Sci. Rep.">
        <title>Dictyocaulus viviparus genome, variome and transcriptome elucidate lungworm biology and support future intervention.</title>
        <authorList>
            <person name="McNulty S.N."/>
            <person name="Strube C."/>
            <person name="Rosa B.A."/>
            <person name="Martin J.C."/>
            <person name="Tyagi R."/>
            <person name="Choi Y.J."/>
            <person name="Wang Q."/>
            <person name="Hallsworth Pepin K."/>
            <person name="Zhang X."/>
            <person name="Ozersky P."/>
            <person name="Wilson R.K."/>
            <person name="Sternberg P.W."/>
            <person name="Gasser R.B."/>
            <person name="Mitreva M."/>
        </authorList>
    </citation>
    <scope>NUCLEOTIDE SEQUENCE [LARGE SCALE GENOMIC DNA]</scope>
    <source>
        <strain evidence="3">HannoverDv2000</strain>
    </source>
</reference>
<evidence type="ECO:0000313" key="2">
    <source>
        <dbReference type="EMBL" id="KJH52002.1"/>
    </source>
</evidence>
<dbReference type="OrthoDB" id="5855668at2759"/>
<gene>
    <name evidence="2" type="ORF">DICVIV_01813</name>
</gene>
<proteinExistence type="predicted"/>
<dbReference type="Proteomes" id="UP000053766">
    <property type="component" value="Unassembled WGS sequence"/>
</dbReference>
<reference evidence="2 3" key="1">
    <citation type="submission" date="2013-11" db="EMBL/GenBank/DDBJ databases">
        <title>Draft genome of the bovine lungworm Dictyocaulus viviparus.</title>
        <authorList>
            <person name="Mitreva M."/>
        </authorList>
    </citation>
    <scope>NUCLEOTIDE SEQUENCE [LARGE SCALE GENOMIC DNA]</scope>
    <source>
        <strain evidence="2 3">HannoverDv2000</strain>
    </source>
</reference>
<name>A0A0D8Y726_DICVI</name>
<sequence>MQNKLLLSIECAGFNLRKIASQGTSPSTAFVIEEDMLSSQTSQKLPKPQNQPLSGDPTSYQIKTMEPQNQPLSGDPTSYQIKTMEVFERVEHDEHDDVTYAPEIQSLEIPPDQMSENSDNFQEYFDRTAAEGQLESRVPNMSSTTAQRAGFMQEFHLRKQTSLLSVIGVTSMQEILLSIDSLDALSVAMRKAGLERTNLIFGTM</sequence>
<feature type="region of interest" description="Disordered" evidence="1">
    <location>
        <begin position="39"/>
        <end position="58"/>
    </location>
</feature>
<organism evidence="2 3">
    <name type="scientific">Dictyocaulus viviparus</name>
    <name type="common">Bovine lungworm</name>
    <dbReference type="NCBI Taxonomy" id="29172"/>
    <lineage>
        <taxon>Eukaryota</taxon>
        <taxon>Metazoa</taxon>
        <taxon>Ecdysozoa</taxon>
        <taxon>Nematoda</taxon>
        <taxon>Chromadorea</taxon>
        <taxon>Rhabditida</taxon>
        <taxon>Rhabditina</taxon>
        <taxon>Rhabditomorpha</taxon>
        <taxon>Strongyloidea</taxon>
        <taxon>Metastrongylidae</taxon>
        <taxon>Dictyocaulus</taxon>
    </lineage>
</organism>
<protein>
    <submittedName>
        <fullName evidence="2">Uncharacterized protein</fullName>
    </submittedName>
</protein>
<dbReference type="EMBL" id="KN716172">
    <property type="protein sequence ID" value="KJH52002.1"/>
    <property type="molecule type" value="Genomic_DNA"/>
</dbReference>
<evidence type="ECO:0000256" key="1">
    <source>
        <dbReference type="SAM" id="MobiDB-lite"/>
    </source>
</evidence>
<dbReference type="AlphaFoldDB" id="A0A0D8Y726"/>